<dbReference type="FunFam" id="1.10.20.10:FF:000032">
    <property type="entry name" value="dr1-associated corepressor isoform X1"/>
    <property type="match status" value="1"/>
</dbReference>
<dbReference type="PANTHER" id="PTHR10252:SF5">
    <property type="entry name" value="DR1-ASSOCIATED COREPRESSOR"/>
    <property type="match status" value="1"/>
</dbReference>
<sequence>MPLKKRKYNARFPPGRIKKIMQTDEEVGKVAQAVPIIISRTLELFVQSLLTKAMHVTLNRNAKTLSPSHVKQCILAESRFDFLKDLVKNIPDVSAAEEKEMMSAESSPNSSRFSDVSVPPRRIGREDSNSSSSCDVKVPITPTNLIRDPLKRAVSSETEIPPKPALPTITSNDVAIDLSKKSVEEKRPVRTANFYQETLSDETEHRSVITVNPTYSSPQPSTSYTKLKPIELPHKVEVVVPKKFTVLPSMPKTPVTPRTPVTPILNIDFTKNIANPEIKVLDTAAANIIAVPKNERKYLHRQNSKPRDVKRFETRSVPTQAHPVDLDHLNSGNLQIDEDYDT</sequence>
<feature type="domain" description="Transcription factor CBF/NF-Y/archaeal histone" evidence="14">
    <location>
        <begin position="10"/>
        <end position="74"/>
    </location>
</feature>
<dbReference type="AlphaFoldDB" id="A0A6J2K9H8"/>
<dbReference type="InterPro" id="IPR009072">
    <property type="entry name" value="Histone-fold"/>
</dbReference>
<dbReference type="GO" id="GO:0046982">
    <property type="term" value="F:protein heterodimerization activity"/>
    <property type="evidence" value="ECO:0007669"/>
    <property type="project" value="InterPro"/>
</dbReference>
<keyword evidence="6" id="KW-0804">Transcription</keyword>
<dbReference type="CTD" id="37471"/>
<name>A0A6J2K9H8_BOMMA</name>
<comment type="similarity">
    <text evidence="8">Belongs to the NC2 alpha/DRAP1 family.</text>
</comment>
<dbReference type="InterPro" id="IPR050568">
    <property type="entry name" value="Transcr_DNA_Rep_Reg"/>
</dbReference>
<organism evidence="15 16">
    <name type="scientific">Bombyx mandarina</name>
    <name type="common">Wild silk moth</name>
    <name type="synonym">Wild silkworm</name>
    <dbReference type="NCBI Taxonomy" id="7092"/>
    <lineage>
        <taxon>Eukaryota</taxon>
        <taxon>Metazoa</taxon>
        <taxon>Ecdysozoa</taxon>
        <taxon>Arthropoda</taxon>
        <taxon>Hexapoda</taxon>
        <taxon>Insecta</taxon>
        <taxon>Pterygota</taxon>
        <taxon>Neoptera</taxon>
        <taxon>Endopterygota</taxon>
        <taxon>Lepidoptera</taxon>
        <taxon>Glossata</taxon>
        <taxon>Ditrysia</taxon>
        <taxon>Bombycoidea</taxon>
        <taxon>Bombycidae</taxon>
        <taxon>Bombycinae</taxon>
        <taxon>Bombyx</taxon>
    </lineage>
</organism>
<evidence type="ECO:0000256" key="2">
    <source>
        <dbReference type="ARBA" id="ARBA00022491"/>
    </source>
</evidence>
<keyword evidence="5" id="KW-0238">DNA-binding</keyword>
<dbReference type="GO" id="GO:0000122">
    <property type="term" value="P:negative regulation of transcription by RNA polymerase II"/>
    <property type="evidence" value="ECO:0007669"/>
    <property type="project" value="UniProtKB-ARBA"/>
</dbReference>
<evidence type="ECO:0000256" key="1">
    <source>
        <dbReference type="ARBA" id="ARBA00004123"/>
    </source>
</evidence>
<keyword evidence="15" id="KW-1185">Reference proteome</keyword>
<dbReference type="OrthoDB" id="653904at2759"/>
<keyword evidence="7" id="KW-0539">Nucleus</keyword>
<feature type="region of interest" description="Disordered" evidence="13">
    <location>
        <begin position="319"/>
        <end position="342"/>
    </location>
</feature>
<keyword evidence="2" id="KW-0678">Repressor</keyword>
<evidence type="ECO:0000313" key="15">
    <source>
        <dbReference type="Proteomes" id="UP000504629"/>
    </source>
</evidence>
<dbReference type="CDD" id="cd22906">
    <property type="entry name" value="HFD_DRAP1"/>
    <property type="match status" value="1"/>
</dbReference>
<dbReference type="Gene3D" id="1.10.20.10">
    <property type="entry name" value="Histone, subunit A"/>
    <property type="match status" value="1"/>
</dbReference>
<dbReference type="Pfam" id="PF00808">
    <property type="entry name" value="CBFD_NFYB_HMF"/>
    <property type="match status" value="1"/>
</dbReference>
<dbReference type="RefSeq" id="XP_028036969.1">
    <property type="nucleotide sequence ID" value="XM_028181168.1"/>
</dbReference>
<feature type="region of interest" description="Disordered" evidence="13">
    <location>
        <begin position="98"/>
        <end position="136"/>
    </location>
</feature>
<keyword evidence="4" id="KW-0805">Transcription regulation</keyword>
<accession>A0A6J2K9H8</accession>
<evidence type="ECO:0000256" key="11">
    <source>
        <dbReference type="ARBA" id="ARBA00077179"/>
    </source>
</evidence>
<proteinExistence type="inferred from homology"/>
<evidence type="ECO:0000259" key="14">
    <source>
        <dbReference type="Pfam" id="PF00808"/>
    </source>
</evidence>
<dbReference type="GO" id="GO:0001046">
    <property type="term" value="F:core promoter sequence-specific DNA binding"/>
    <property type="evidence" value="ECO:0007669"/>
    <property type="project" value="TreeGrafter"/>
</dbReference>
<dbReference type="SUPFAM" id="SSF47113">
    <property type="entry name" value="Histone-fold"/>
    <property type="match status" value="1"/>
</dbReference>
<evidence type="ECO:0000256" key="7">
    <source>
        <dbReference type="ARBA" id="ARBA00023242"/>
    </source>
</evidence>
<dbReference type="GO" id="GO:0017054">
    <property type="term" value="C:negative cofactor 2 complex"/>
    <property type="evidence" value="ECO:0007669"/>
    <property type="project" value="TreeGrafter"/>
</dbReference>
<gene>
    <name evidence="16" type="primary">LOC114248040</name>
</gene>
<evidence type="ECO:0000256" key="10">
    <source>
        <dbReference type="ARBA" id="ARBA00072760"/>
    </source>
</evidence>
<evidence type="ECO:0000313" key="16">
    <source>
        <dbReference type="RefSeq" id="XP_028036969.1"/>
    </source>
</evidence>
<dbReference type="PANTHER" id="PTHR10252">
    <property type="entry name" value="HISTONE-LIKE TRANSCRIPTION FACTOR CCAAT-RELATED"/>
    <property type="match status" value="1"/>
</dbReference>
<dbReference type="GeneID" id="114248040"/>
<dbReference type="InterPro" id="IPR003958">
    <property type="entry name" value="CBFA_NFYB_domain"/>
</dbReference>
<evidence type="ECO:0000256" key="8">
    <source>
        <dbReference type="ARBA" id="ARBA00061393"/>
    </source>
</evidence>
<evidence type="ECO:0000256" key="3">
    <source>
        <dbReference type="ARBA" id="ARBA00022553"/>
    </source>
</evidence>
<evidence type="ECO:0000256" key="4">
    <source>
        <dbReference type="ARBA" id="ARBA00023015"/>
    </source>
</evidence>
<comment type="subcellular location">
    <subcellularLocation>
        <location evidence="1">Nucleus</location>
    </subcellularLocation>
</comment>
<protein>
    <recommendedName>
        <fullName evidence="10">Dr1-associated corepressor</fullName>
    </recommendedName>
    <alternativeName>
        <fullName evidence="11">Dr1-associated protein 1</fullName>
    </alternativeName>
    <alternativeName>
        <fullName evidence="12">Negative cofactor 2-alpha</fullName>
    </alternativeName>
</protein>
<evidence type="ECO:0000256" key="12">
    <source>
        <dbReference type="ARBA" id="ARBA00078501"/>
    </source>
</evidence>
<evidence type="ECO:0000256" key="6">
    <source>
        <dbReference type="ARBA" id="ARBA00023163"/>
    </source>
</evidence>
<dbReference type="GO" id="GO:0016251">
    <property type="term" value="F:RNA polymerase II general transcription initiation factor activity"/>
    <property type="evidence" value="ECO:0007669"/>
    <property type="project" value="TreeGrafter"/>
</dbReference>
<keyword evidence="3" id="KW-0597">Phosphoprotein</keyword>
<reference evidence="16" key="1">
    <citation type="submission" date="2025-08" db="UniProtKB">
        <authorList>
            <consortium name="RefSeq"/>
        </authorList>
    </citation>
    <scope>IDENTIFICATION</scope>
    <source>
        <tissue evidence="16">Silk gland</tissue>
    </source>
</reference>
<evidence type="ECO:0000256" key="13">
    <source>
        <dbReference type="SAM" id="MobiDB-lite"/>
    </source>
</evidence>
<evidence type="ECO:0000256" key="9">
    <source>
        <dbReference type="ARBA" id="ARBA00066085"/>
    </source>
</evidence>
<comment type="subunit">
    <text evidence="9">Heterodimer with DR1. Binds BTAF1.</text>
</comment>
<dbReference type="Proteomes" id="UP000504629">
    <property type="component" value="Unplaced"/>
</dbReference>
<evidence type="ECO:0000256" key="5">
    <source>
        <dbReference type="ARBA" id="ARBA00023125"/>
    </source>
</evidence>